<protein>
    <recommendedName>
        <fullName evidence="2">Get5 N-terminal domain-containing protein</fullName>
    </recommendedName>
</protein>
<dbReference type="Proteomes" id="UP000242877">
    <property type="component" value="Unassembled WGS sequence"/>
</dbReference>
<comment type="caution">
    <text evidence="3">The sequence shown here is derived from an EMBL/GenBank/DDBJ whole genome shotgun (WGS) entry which is preliminary data.</text>
</comment>
<organism evidence="3 4">
    <name type="scientific">Ascosphaera apis ARSEF 7405</name>
    <dbReference type="NCBI Taxonomy" id="392613"/>
    <lineage>
        <taxon>Eukaryota</taxon>
        <taxon>Fungi</taxon>
        <taxon>Dikarya</taxon>
        <taxon>Ascomycota</taxon>
        <taxon>Pezizomycotina</taxon>
        <taxon>Eurotiomycetes</taxon>
        <taxon>Eurotiomycetidae</taxon>
        <taxon>Onygenales</taxon>
        <taxon>Ascosphaeraceae</taxon>
        <taxon>Ascosphaera</taxon>
    </lineage>
</organism>
<accession>A0A167V9V8</accession>
<evidence type="ECO:0000259" key="2">
    <source>
        <dbReference type="Pfam" id="PF12754"/>
    </source>
</evidence>
<dbReference type="OrthoDB" id="10425411at2759"/>
<dbReference type="Pfam" id="PF12754">
    <property type="entry name" value="Get5_N"/>
    <property type="match status" value="1"/>
</dbReference>
<evidence type="ECO:0000313" key="4">
    <source>
        <dbReference type="Proteomes" id="UP000242877"/>
    </source>
</evidence>
<feature type="region of interest" description="Disordered" evidence="1">
    <location>
        <begin position="1"/>
        <end position="51"/>
    </location>
</feature>
<dbReference type="AlphaFoldDB" id="A0A167V9V8"/>
<proteinExistence type="predicted"/>
<feature type="compositionally biased region" description="Polar residues" evidence="1">
    <location>
        <begin position="1"/>
        <end position="11"/>
    </location>
</feature>
<dbReference type="VEuPathDB" id="FungiDB:AAP_05772"/>
<dbReference type="EMBL" id="AZGZ01000036">
    <property type="protein sequence ID" value="KZZ87248.1"/>
    <property type="molecule type" value="Genomic_DNA"/>
</dbReference>
<dbReference type="InterPro" id="IPR024737">
    <property type="entry name" value="Get5_N"/>
</dbReference>
<name>A0A167V9V8_9EURO</name>
<gene>
    <name evidence="3" type="ORF">AAP_05772</name>
</gene>
<sequence>MHKPQLNSNSKDVPPTPDNPVKFPPYINDSGPTKAQQMPPHISTDGHDVRPSDNIDIRLVSTDDPKFDMTLIRVPIHDISIEHLKRVVQERIETEPYDDKGRGEEVPLSNIHLYWKNLLVTESRMVTDVLSDEIEVLLRGGIMQFGVQVEDGKASRRKKPTLSRYNVVVGSPIGSEDGELDGEEGKPARLDPEQRRVIEQGNLPDKFWDNLYRFVERQLGHQDKLPPDKVVKTFRKSWKRRHIRAF</sequence>
<evidence type="ECO:0000256" key="1">
    <source>
        <dbReference type="SAM" id="MobiDB-lite"/>
    </source>
</evidence>
<feature type="domain" description="Get5 N-terminal" evidence="2">
    <location>
        <begin position="32"/>
        <end position="149"/>
    </location>
</feature>
<keyword evidence="4" id="KW-1185">Reference proteome</keyword>
<reference evidence="3 4" key="1">
    <citation type="journal article" date="2016" name="Genome Biol. Evol.">
        <title>Divergent and convergent evolution of fungal pathogenicity.</title>
        <authorList>
            <person name="Shang Y."/>
            <person name="Xiao G."/>
            <person name="Zheng P."/>
            <person name="Cen K."/>
            <person name="Zhan S."/>
            <person name="Wang C."/>
        </authorList>
    </citation>
    <scope>NUCLEOTIDE SEQUENCE [LARGE SCALE GENOMIC DNA]</scope>
    <source>
        <strain evidence="3 4">ARSEF 7405</strain>
    </source>
</reference>
<evidence type="ECO:0000313" key="3">
    <source>
        <dbReference type="EMBL" id="KZZ87248.1"/>
    </source>
</evidence>